<accession>A0ABW2F882</accession>
<gene>
    <name evidence="3" type="ORF">ACFQMJ_05740</name>
</gene>
<dbReference type="SUPFAM" id="SSF55383">
    <property type="entry name" value="Copper amine oxidase, domain N"/>
    <property type="match status" value="1"/>
</dbReference>
<feature type="signal peptide" evidence="1">
    <location>
        <begin position="1"/>
        <end position="24"/>
    </location>
</feature>
<dbReference type="Pfam" id="PF07833">
    <property type="entry name" value="Cu_amine_oxidN1"/>
    <property type="match status" value="1"/>
</dbReference>
<protein>
    <submittedName>
        <fullName evidence="3">Stalk domain-containing protein</fullName>
    </submittedName>
</protein>
<name>A0ABW2F882_9BACL</name>
<comment type="caution">
    <text evidence="3">The sequence shown here is derived from an EMBL/GenBank/DDBJ whole genome shotgun (WGS) entry which is preliminary data.</text>
</comment>
<feature type="chain" id="PRO_5046714538" evidence="1">
    <location>
        <begin position="25"/>
        <end position="339"/>
    </location>
</feature>
<evidence type="ECO:0000313" key="3">
    <source>
        <dbReference type="EMBL" id="MFC7148033.1"/>
    </source>
</evidence>
<dbReference type="InterPro" id="IPR012854">
    <property type="entry name" value="Cu_amine_oxidase-like_N"/>
</dbReference>
<evidence type="ECO:0000259" key="2">
    <source>
        <dbReference type="Pfam" id="PF07833"/>
    </source>
</evidence>
<proteinExistence type="predicted"/>
<evidence type="ECO:0000256" key="1">
    <source>
        <dbReference type="SAM" id="SignalP"/>
    </source>
</evidence>
<organism evidence="3 4">
    <name type="scientific">Cohnella cellulosilytica</name>
    <dbReference type="NCBI Taxonomy" id="986710"/>
    <lineage>
        <taxon>Bacteria</taxon>
        <taxon>Bacillati</taxon>
        <taxon>Bacillota</taxon>
        <taxon>Bacilli</taxon>
        <taxon>Bacillales</taxon>
        <taxon>Paenibacillaceae</taxon>
        <taxon>Cohnella</taxon>
    </lineage>
</organism>
<keyword evidence="1" id="KW-0732">Signal</keyword>
<keyword evidence="4" id="KW-1185">Reference proteome</keyword>
<dbReference type="EMBL" id="JBHTAI010000003">
    <property type="protein sequence ID" value="MFC7148033.1"/>
    <property type="molecule type" value="Genomic_DNA"/>
</dbReference>
<dbReference type="InterPro" id="IPR036582">
    <property type="entry name" value="Mao_N_sf"/>
</dbReference>
<evidence type="ECO:0000313" key="4">
    <source>
        <dbReference type="Proteomes" id="UP001596378"/>
    </source>
</evidence>
<dbReference type="Proteomes" id="UP001596378">
    <property type="component" value="Unassembled WGS sequence"/>
</dbReference>
<feature type="domain" description="Copper amine oxidase-like N-terminal" evidence="2">
    <location>
        <begin position="128"/>
        <end position="167"/>
    </location>
</feature>
<sequence length="339" mass="38231">MKRLITGTIAFFFFAALLPIQANAAGEERGPAKHPLARVAVNGEYVEFPESLSATIIDGRVFVPIRLVQHSQIQADYLFGQERNGLFYLSVKGPLNYITLAFGNGVKMLRISDYDSEDSRQEELGGAVPYIQGEEAMVPLRVLGEAMGLDVEWDNEAKVARLETDEKYEAELESAEEWEEGMGEYPVHWDEQFAEPITEEELLSFIEENRLSIADYRLEYEYAAIVLEVGEHESIIYTVDRLRNGQLGAHDLRFSAGENGEGISVKKAAGYLSVAIHEKARQHQIDSCIVSFSINGEMKRLKFDIGDKPGYLLPIGQDVTSGKIYLYGNDGFFYENWFW</sequence>
<reference evidence="4" key="1">
    <citation type="journal article" date="2019" name="Int. J. Syst. Evol. Microbiol.">
        <title>The Global Catalogue of Microorganisms (GCM) 10K type strain sequencing project: providing services to taxonomists for standard genome sequencing and annotation.</title>
        <authorList>
            <consortium name="The Broad Institute Genomics Platform"/>
            <consortium name="The Broad Institute Genome Sequencing Center for Infectious Disease"/>
            <person name="Wu L."/>
            <person name="Ma J."/>
        </authorList>
    </citation>
    <scope>NUCLEOTIDE SEQUENCE [LARGE SCALE GENOMIC DNA]</scope>
    <source>
        <strain evidence="4">KCTC 12907</strain>
    </source>
</reference>